<dbReference type="Proteomes" id="UP000748531">
    <property type="component" value="Unassembled WGS sequence"/>
</dbReference>
<sequence length="343" mass="39116">MKRFCSQLVISMKRSTTVAAELTLLSAEPDQTWSSCDEQDGRLRSVSPSIPEQPLLQDDSNIVEPEERDLKEEGEIGDDLEEGEEVEEDSVNRSKRGKPSRSPPSSSSSFSKRRLAHRTNTYAPVTKYSSQNSIPSFSSHKRTHSPEGTKSIRRLDVARGHDATNRTVNTLHLDHPDRRRTPSSAQLRSSGEGSQLTYPRSRQTSIKQPRMSKTSSVGSSYRPHILNRSPVPYSDRSRSASYSEHSLPVQHNLGDRTLDSKRNMDFGKFRRNSGPLKRALPHNSPPRRVNSHHVRLPFKSRFDRDRDFRRRRVTSPAGGNYRHSTTHNYRPVPKVDRIQRGRF</sequence>
<feature type="region of interest" description="Disordered" evidence="1">
    <location>
        <begin position="268"/>
        <end position="291"/>
    </location>
</feature>
<evidence type="ECO:0000256" key="1">
    <source>
        <dbReference type="SAM" id="MobiDB-lite"/>
    </source>
</evidence>
<feature type="compositionally biased region" description="Acidic residues" evidence="1">
    <location>
        <begin position="75"/>
        <end position="89"/>
    </location>
</feature>
<dbReference type="EMBL" id="LUCH01001830">
    <property type="protein sequence ID" value="KAF5402412.1"/>
    <property type="molecule type" value="Genomic_DNA"/>
</dbReference>
<organism evidence="2 3">
    <name type="scientific">Paragonimus heterotremus</name>
    <dbReference type="NCBI Taxonomy" id="100268"/>
    <lineage>
        <taxon>Eukaryota</taxon>
        <taxon>Metazoa</taxon>
        <taxon>Spiralia</taxon>
        <taxon>Lophotrochozoa</taxon>
        <taxon>Platyhelminthes</taxon>
        <taxon>Trematoda</taxon>
        <taxon>Digenea</taxon>
        <taxon>Plagiorchiida</taxon>
        <taxon>Troglotremata</taxon>
        <taxon>Troglotrematidae</taxon>
        <taxon>Paragonimus</taxon>
    </lineage>
</organism>
<gene>
    <name evidence="2" type="ORF">PHET_03840</name>
</gene>
<proteinExistence type="predicted"/>
<feature type="region of interest" description="Disordered" evidence="1">
    <location>
        <begin position="31"/>
        <end position="246"/>
    </location>
</feature>
<feature type="compositionally biased region" description="Basic and acidic residues" evidence="1">
    <location>
        <begin position="333"/>
        <end position="343"/>
    </location>
</feature>
<protein>
    <submittedName>
        <fullName evidence="2">Uncharacterized protein</fullName>
    </submittedName>
</protein>
<reference evidence="2" key="1">
    <citation type="submission" date="2019-05" db="EMBL/GenBank/DDBJ databases">
        <title>Annotation for the trematode Paragonimus heterotremus.</title>
        <authorList>
            <person name="Choi Y.-J."/>
        </authorList>
    </citation>
    <scope>NUCLEOTIDE SEQUENCE</scope>
    <source>
        <strain evidence="2">LC</strain>
    </source>
</reference>
<evidence type="ECO:0000313" key="3">
    <source>
        <dbReference type="Proteomes" id="UP000748531"/>
    </source>
</evidence>
<keyword evidence="3" id="KW-1185">Reference proteome</keyword>
<feature type="compositionally biased region" description="Polar residues" evidence="1">
    <location>
        <begin position="118"/>
        <end position="138"/>
    </location>
</feature>
<feature type="region of interest" description="Disordered" evidence="1">
    <location>
        <begin position="312"/>
        <end position="343"/>
    </location>
</feature>
<evidence type="ECO:0000313" key="2">
    <source>
        <dbReference type="EMBL" id="KAF5402412.1"/>
    </source>
</evidence>
<dbReference type="OrthoDB" id="10414277at2759"/>
<accession>A0A8J4X0U1</accession>
<name>A0A8J4X0U1_9TREM</name>
<feature type="compositionally biased region" description="Polar residues" evidence="1">
    <location>
        <begin position="182"/>
        <end position="219"/>
    </location>
</feature>
<feature type="compositionally biased region" description="Basic and acidic residues" evidence="1">
    <location>
        <begin position="153"/>
        <end position="164"/>
    </location>
</feature>
<comment type="caution">
    <text evidence="2">The sequence shown here is derived from an EMBL/GenBank/DDBJ whole genome shotgun (WGS) entry which is preliminary data.</text>
</comment>
<dbReference type="AlphaFoldDB" id="A0A8J4X0U1"/>